<proteinExistence type="predicted"/>
<organism evidence="1 2">
    <name type="scientific">Pseudomonas lundensis</name>
    <dbReference type="NCBI Taxonomy" id="86185"/>
    <lineage>
        <taxon>Bacteria</taxon>
        <taxon>Pseudomonadati</taxon>
        <taxon>Pseudomonadota</taxon>
        <taxon>Gammaproteobacteria</taxon>
        <taxon>Pseudomonadales</taxon>
        <taxon>Pseudomonadaceae</taxon>
        <taxon>Pseudomonas</taxon>
    </lineage>
</organism>
<dbReference type="RefSeq" id="WP_094993185.1">
    <property type="nucleotide sequence ID" value="NZ_NQKI01000011.1"/>
</dbReference>
<evidence type="ECO:0000313" key="1">
    <source>
        <dbReference type="EMBL" id="OZY59780.1"/>
    </source>
</evidence>
<dbReference type="OrthoDB" id="9156740at2"/>
<comment type="caution">
    <text evidence="1">The sequence shown here is derived from an EMBL/GenBank/DDBJ whole genome shotgun (WGS) entry which is preliminary data.</text>
</comment>
<dbReference type="AlphaFoldDB" id="A0A266NBK1"/>
<reference evidence="1 2" key="1">
    <citation type="submission" date="2017-08" db="EMBL/GenBank/DDBJ databases">
        <title>Genomic and metabolic characterisation of spoilage-associated Pseudomonas species.</title>
        <authorList>
            <person name="Stanborough T."/>
            <person name="Fegan N."/>
            <person name="Powell S.M."/>
            <person name="Singh T."/>
            <person name="Tamplin M.L."/>
            <person name="Chandry P.S."/>
        </authorList>
    </citation>
    <scope>NUCLEOTIDE SEQUENCE [LARGE SCALE GENOMIC DNA]</scope>
    <source>
        <strain evidence="1 2">L1802</strain>
    </source>
</reference>
<gene>
    <name evidence="1" type="ORF">CJF39_09545</name>
</gene>
<dbReference type="Proteomes" id="UP000215788">
    <property type="component" value="Unassembled WGS sequence"/>
</dbReference>
<name>A0A266NBK1_9PSED</name>
<accession>A0A266NBK1</accession>
<sequence>MKEQSLQLVNMPEAVSTALEDSHGTLLAANPCEVKAFNRALNRLLWHGSESGTPEEQALHRVHAQQWALRQLEVLPLEPDQSLNPLRIVLTTLYIASTSASEAAQIVPQALAHAHFMKSLVTLVEESSPDIRMISRHQSQQEWRDALQTADRDANYHRLGQLTRHQEADIAPDACVAILLLTAFAPAEVSRLIQEKRDVLFSLAVQRLLGPQSIQLALSVNDVTFKYLSVCSLADCPVAQVPEATVADIAALHVQVAQTERWRGWIMDLARYPHEGTVTEMALPIALAQLTATHWAAFIDAVELWTLPKTANGVARLLVPFIQAMGAEESREMWRLAFTRWDNWDYGRKAAGTGLTAPSTCSFDFPVAVYYASLPEPEIKAEIERLQVEIACVEQTWFTDKNALLNERNRLSSRLRLVQHALTLLHPPNGGPQALPPTIKPESEFADVRYQFFDVHAL</sequence>
<evidence type="ECO:0000313" key="2">
    <source>
        <dbReference type="Proteomes" id="UP000215788"/>
    </source>
</evidence>
<protein>
    <submittedName>
        <fullName evidence="1">Uncharacterized protein</fullName>
    </submittedName>
</protein>
<dbReference type="EMBL" id="NQKI01000011">
    <property type="protein sequence ID" value="OZY59780.1"/>
    <property type="molecule type" value="Genomic_DNA"/>
</dbReference>